<dbReference type="InterPro" id="IPR014790">
    <property type="entry name" value="MutL_C"/>
</dbReference>
<dbReference type="InterPro" id="IPR014721">
    <property type="entry name" value="Ribsml_uS5_D2-typ_fold_subgr"/>
</dbReference>
<dbReference type="Pfam" id="PF01119">
    <property type="entry name" value="DNA_mis_repair"/>
    <property type="match status" value="1"/>
</dbReference>
<dbReference type="SMART" id="SM00853">
    <property type="entry name" value="MutL_C"/>
    <property type="match status" value="1"/>
</dbReference>
<dbReference type="InterPro" id="IPR042120">
    <property type="entry name" value="MutL_C_dimsub"/>
</dbReference>
<dbReference type="InterPro" id="IPR020568">
    <property type="entry name" value="Ribosomal_Su5_D2-typ_SF"/>
</dbReference>
<keyword evidence="3 4" id="KW-0234">DNA repair</keyword>
<dbReference type="SUPFAM" id="SSF118116">
    <property type="entry name" value="DNA mismatch repair protein MutL"/>
    <property type="match status" value="1"/>
</dbReference>
<evidence type="ECO:0000256" key="4">
    <source>
        <dbReference type="HAMAP-Rule" id="MF_00149"/>
    </source>
</evidence>
<feature type="domain" description="MutL C-terminal dimerisation" evidence="6">
    <location>
        <begin position="517"/>
        <end position="660"/>
    </location>
</feature>
<dbReference type="InterPro" id="IPR042121">
    <property type="entry name" value="MutL_C_regsub"/>
</dbReference>
<dbReference type="GO" id="GO:0004519">
    <property type="term" value="F:endonuclease activity"/>
    <property type="evidence" value="ECO:0007669"/>
    <property type="project" value="UniProtKB-KW"/>
</dbReference>
<evidence type="ECO:0000259" key="6">
    <source>
        <dbReference type="SMART" id="SM00853"/>
    </source>
</evidence>
<gene>
    <name evidence="4 8" type="primary">mutL</name>
    <name evidence="8" type="ORF">H9981_09970</name>
</gene>
<dbReference type="InterPro" id="IPR020667">
    <property type="entry name" value="DNA_mismatch_repair_MutL"/>
</dbReference>
<dbReference type="CDD" id="cd00782">
    <property type="entry name" value="MutL_Trans"/>
    <property type="match status" value="1"/>
</dbReference>
<accession>A0A9D1VZ31</accession>
<dbReference type="SMART" id="SM01340">
    <property type="entry name" value="DNA_mis_repair"/>
    <property type="match status" value="1"/>
</dbReference>
<comment type="function">
    <text evidence="4">This protein is involved in the repair of mismatches in DNA. It is required for dam-dependent methyl-directed DNA mismatch repair. May act as a 'molecular matchmaker', a protein that promotes the formation of a stable complex between two or more DNA-binding proteins in an ATP-dependent manner without itself being part of a final effector complex.</text>
</comment>
<keyword evidence="2 4" id="KW-0227">DNA damage</keyword>
<feature type="region of interest" description="Disordered" evidence="5">
    <location>
        <begin position="378"/>
        <end position="399"/>
    </location>
</feature>
<evidence type="ECO:0000256" key="1">
    <source>
        <dbReference type="ARBA" id="ARBA00006082"/>
    </source>
</evidence>
<dbReference type="InterPro" id="IPR036890">
    <property type="entry name" value="HATPase_C_sf"/>
</dbReference>
<dbReference type="InterPro" id="IPR003594">
    <property type="entry name" value="HATPase_dom"/>
</dbReference>
<dbReference type="EMBL" id="DXFA01000169">
    <property type="protein sequence ID" value="HIX49317.1"/>
    <property type="molecule type" value="Genomic_DNA"/>
</dbReference>
<dbReference type="CDD" id="cd16926">
    <property type="entry name" value="HATPase_MutL-MLH-PMS-like"/>
    <property type="match status" value="1"/>
</dbReference>
<dbReference type="GO" id="GO:0032300">
    <property type="term" value="C:mismatch repair complex"/>
    <property type="evidence" value="ECO:0007669"/>
    <property type="project" value="InterPro"/>
</dbReference>
<dbReference type="AlphaFoldDB" id="A0A9D1VZ31"/>
<dbReference type="GO" id="GO:0140664">
    <property type="term" value="F:ATP-dependent DNA damage sensor activity"/>
    <property type="evidence" value="ECO:0007669"/>
    <property type="project" value="InterPro"/>
</dbReference>
<dbReference type="Proteomes" id="UP000824243">
    <property type="component" value="Unassembled WGS sequence"/>
</dbReference>
<dbReference type="Pfam" id="PF08676">
    <property type="entry name" value="MutL_C"/>
    <property type="match status" value="1"/>
</dbReference>
<dbReference type="Gene3D" id="3.30.1540.20">
    <property type="entry name" value="MutL, C-terminal domain, dimerisation subdomain"/>
    <property type="match status" value="1"/>
</dbReference>
<evidence type="ECO:0000259" key="7">
    <source>
        <dbReference type="SMART" id="SM01340"/>
    </source>
</evidence>
<dbReference type="InterPro" id="IPR014762">
    <property type="entry name" value="DNA_mismatch_repair_CS"/>
</dbReference>
<dbReference type="GO" id="GO:0030983">
    <property type="term" value="F:mismatched DNA binding"/>
    <property type="evidence" value="ECO:0007669"/>
    <property type="project" value="InterPro"/>
</dbReference>
<feature type="compositionally biased region" description="Low complexity" evidence="5">
    <location>
        <begin position="338"/>
        <end position="347"/>
    </location>
</feature>
<organism evidence="8 9">
    <name type="scientific">Candidatus Mediterraneibacter caccavium</name>
    <dbReference type="NCBI Taxonomy" id="2838661"/>
    <lineage>
        <taxon>Bacteria</taxon>
        <taxon>Bacillati</taxon>
        <taxon>Bacillota</taxon>
        <taxon>Clostridia</taxon>
        <taxon>Lachnospirales</taxon>
        <taxon>Lachnospiraceae</taxon>
        <taxon>Mediterraneibacter</taxon>
    </lineage>
</organism>
<dbReference type="InterPro" id="IPR013507">
    <property type="entry name" value="DNA_mismatch_S5_2-like"/>
</dbReference>
<evidence type="ECO:0000256" key="2">
    <source>
        <dbReference type="ARBA" id="ARBA00022763"/>
    </source>
</evidence>
<dbReference type="Gene3D" id="3.30.1370.100">
    <property type="entry name" value="MutL, C-terminal domain, regulatory subdomain"/>
    <property type="match status" value="1"/>
</dbReference>
<dbReference type="PANTHER" id="PTHR10073:SF12">
    <property type="entry name" value="DNA MISMATCH REPAIR PROTEIN MLH1"/>
    <property type="match status" value="1"/>
</dbReference>
<proteinExistence type="inferred from homology"/>
<feature type="region of interest" description="Disordered" evidence="5">
    <location>
        <begin position="455"/>
        <end position="497"/>
    </location>
</feature>
<dbReference type="GO" id="GO:0016887">
    <property type="term" value="F:ATP hydrolysis activity"/>
    <property type="evidence" value="ECO:0007669"/>
    <property type="project" value="InterPro"/>
</dbReference>
<dbReference type="GO" id="GO:0006298">
    <property type="term" value="P:mismatch repair"/>
    <property type="evidence" value="ECO:0007669"/>
    <property type="project" value="UniProtKB-UniRule"/>
</dbReference>
<dbReference type="GO" id="GO:0005524">
    <property type="term" value="F:ATP binding"/>
    <property type="evidence" value="ECO:0007669"/>
    <property type="project" value="InterPro"/>
</dbReference>
<evidence type="ECO:0000313" key="9">
    <source>
        <dbReference type="Proteomes" id="UP000824243"/>
    </source>
</evidence>
<dbReference type="PROSITE" id="PS00058">
    <property type="entry name" value="DNA_MISMATCH_REPAIR_1"/>
    <property type="match status" value="1"/>
</dbReference>
<comment type="caution">
    <text evidence="8">The sequence shown here is derived from an EMBL/GenBank/DDBJ whole genome shotgun (WGS) entry which is preliminary data.</text>
</comment>
<keyword evidence="8" id="KW-0255">Endonuclease</keyword>
<dbReference type="SUPFAM" id="SSF54211">
    <property type="entry name" value="Ribosomal protein S5 domain 2-like"/>
    <property type="match status" value="1"/>
</dbReference>
<dbReference type="Gene3D" id="3.30.230.10">
    <property type="match status" value="1"/>
</dbReference>
<dbReference type="FunFam" id="3.30.565.10:FF:000003">
    <property type="entry name" value="DNA mismatch repair endonuclease MutL"/>
    <property type="match status" value="1"/>
</dbReference>
<feature type="domain" description="DNA mismatch repair protein S5" evidence="7">
    <location>
        <begin position="209"/>
        <end position="327"/>
    </location>
</feature>
<dbReference type="HAMAP" id="MF_00149">
    <property type="entry name" value="DNA_mis_repair"/>
    <property type="match status" value="1"/>
</dbReference>
<reference evidence="8" key="2">
    <citation type="submission" date="2021-04" db="EMBL/GenBank/DDBJ databases">
        <authorList>
            <person name="Gilroy R."/>
        </authorList>
    </citation>
    <scope>NUCLEOTIDE SEQUENCE</scope>
    <source>
        <strain evidence="8">ChiSjej5B23-15282</strain>
    </source>
</reference>
<comment type="similarity">
    <text evidence="1 4">Belongs to the DNA mismatch repair MutL/HexB family.</text>
</comment>
<reference evidence="8" key="1">
    <citation type="journal article" date="2021" name="PeerJ">
        <title>Extensive microbial diversity within the chicken gut microbiome revealed by metagenomics and culture.</title>
        <authorList>
            <person name="Gilroy R."/>
            <person name="Ravi A."/>
            <person name="Getino M."/>
            <person name="Pursley I."/>
            <person name="Horton D.L."/>
            <person name="Alikhan N.F."/>
            <person name="Baker D."/>
            <person name="Gharbi K."/>
            <person name="Hall N."/>
            <person name="Watson M."/>
            <person name="Adriaenssens E.M."/>
            <person name="Foster-Nyarko E."/>
            <person name="Jarju S."/>
            <person name="Secka A."/>
            <person name="Antonio M."/>
            <person name="Oren A."/>
            <person name="Chaudhuri R.R."/>
            <person name="La Ragione R."/>
            <person name="Hildebrand F."/>
            <person name="Pallen M.J."/>
        </authorList>
    </citation>
    <scope>NUCLEOTIDE SEQUENCE</scope>
    <source>
        <strain evidence="8">ChiSjej5B23-15282</strain>
    </source>
</reference>
<dbReference type="InterPro" id="IPR002099">
    <property type="entry name" value="MutL/Mlh/PMS"/>
</dbReference>
<dbReference type="InterPro" id="IPR038973">
    <property type="entry name" value="MutL/Mlh/Pms-like"/>
</dbReference>
<evidence type="ECO:0000256" key="5">
    <source>
        <dbReference type="SAM" id="MobiDB-lite"/>
    </source>
</evidence>
<sequence>MPHIQVLDQVTIDKIAAGEVIERPASIVKELVENAIDAGTDSVTVEIRDGGIDFIRVTDNGCGIPHDEVRSAFLRHSTSKIRSVEDLMHISSLGFRGEALSSIAAVTRTELITKTGDCEFGTRYVIEGGKEVSLEETGAPNGTTFLVHQLFYNVPARRKFLKTPMTEAGHVQDLLMHLALSHPEVAFLFKNNNQEKLRTSGNGKLKDVIYNIYGRDIAANLLDIDYEKSGLRITGYLGKPVITRGNRNFENFFVNGRYVKSPMISKSLEDAYKDFTMQHKFPFAVLHFHVDGETIDVNVHPTKMELRFQRQQDVYNTVFEGVHRRLLEPELIQRAEVPEPVQPEGPGSAAQGRTGQKESPFLLRPRNTAADAFVSADVKPGAAPHPAPEAVQPPAQDEVHDEDYFIRKMRERVTAYHERMSSAEVADRSGIYRPETQANRIRETVRYGAEKVRTPGDVQAPEKEEKVHQEACPAELKPEETPVPKEEAPSEAPQKPQQLDLFEENFLKRDVRAEYRLIGQVFDTYWLVQFQDSLYIIDQHAAHERVLYERTLKGMKTREFTSQYLSPPIILTLSMQEARLLEEHMDRFTRIGFEIEPFGPEEYAVRAVPDNLFGIAKKELLMEMIDDLSDGLNTSMTPDLIDEKVASMSCKAAVKGNNRLSAQEVDALIGELLTLDNPYHCPHGRPTIIAMTKKELEKKFKRIV</sequence>
<dbReference type="SUPFAM" id="SSF55874">
    <property type="entry name" value="ATPase domain of HSP90 chaperone/DNA topoisomerase II/histidine kinase"/>
    <property type="match status" value="1"/>
</dbReference>
<dbReference type="NCBIfam" id="TIGR00585">
    <property type="entry name" value="mutl"/>
    <property type="match status" value="1"/>
</dbReference>
<feature type="region of interest" description="Disordered" evidence="5">
    <location>
        <begin position="335"/>
        <end position="356"/>
    </location>
</feature>
<evidence type="ECO:0000256" key="3">
    <source>
        <dbReference type="ARBA" id="ARBA00023204"/>
    </source>
</evidence>
<dbReference type="PANTHER" id="PTHR10073">
    <property type="entry name" value="DNA MISMATCH REPAIR PROTEIN MLH, PMS, MUTL"/>
    <property type="match status" value="1"/>
</dbReference>
<feature type="compositionally biased region" description="Basic and acidic residues" evidence="5">
    <location>
        <begin position="455"/>
        <end position="469"/>
    </location>
</feature>
<dbReference type="Gene3D" id="3.30.565.10">
    <property type="entry name" value="Histidine kinase-like ATPase, C-terminal domain"/>
    <property type="match status" value="1"/>
</dbReference>
<feature type="compositionally biased region" description="Basic and acidic residues" evidence="5">
    <location>
        <begin position="476"/>
        <end position="488"/>
    </location>
</feature>
<protein>
    <recommendedName>
        <fullName evidence="4">DNA mismatch repair protein MutL</fullName>
    </recommendedName>
</protein>
<dbReference type="Pfam" id="PF02518">
    <property type="entry name" value="HATPase_c"/>
    <property type="match status" value="1"/>
</dbReference>
<evidence type="ECO:0000313" key="8">
    <source>
        <dbReference type="EMBL" id="HIX49317.1"/>
    </source>
</evidence>
<keyword evidence="8" id="KW-0378">Hydrolase</keyword>
<name>A0A9D1VZ31_9FIRM</name>
<dbReference type="InterPro" id="IPR037198">
    <property type="entry name" value="MutL_C_sf"/>
</dbReference>
<keyword evidence="8" id="KW-0540">Nuclease</keyword>